<reference evidence="1" key="1">
    <citation type="submission" date="2022-06" db="EMBL/GenBank/DDBJ databases">
        <title>Genomic Encyclopedia of Archaeal and Bacterial Type Strains, Phase II (KMG-II): from individual species to whole genera.</title>
        <authorList>
            <person name="Goeker M."/>
        </authorList>
    </citation>
    <scope>NUCLEOTIDE SEQUENCE</scope>
    <source>
        <strain evidence="1">DSM 43935</strain>
    </source>
</reference>
<evidence type="ECO:0000313" key="2">
    <source>
        <dbReference type="Proteomes" id="UP001206128"/>
    </source>
</evidence>
<dbReference type="RefSeq" id="WP_253777628.1">
    <property type="nucleotide sequence ID" value="NZ_JAMTCK010000017.1"/>
</dbReference>
<evidence type="ECO:0000313" key="1">
    <source>
        <dbReference type="EMBL" id="MCP2169121.1"/>
    </source>
</evidence>
<accession>A0AAE3GJ27</accession>
<keyword evidence="2" id="KW-1185">Reference proteome</keyword>
<dbReference type="EMBL" id="JAMTCK010000017">
    <property type="protein sequence ID" value="MCP2169121.1"/>
    <property type="molecule type" value="Genomic_DNA"/>
</dbReference>
<protein>
    <submittedName>
        <fullName evidence="1">Uncharacterized protein</fullName>
    </submittedName>
</protein>
<dbReference type="AlphaFoldDB" id="A0AAE3GJ27"/>
<name>A0AAE3GJ27_9PSEU</name>
<sequence length="151" mass="16408">MTDEPSTPTWQWRTSLIDRAMHAIPADRLDPNIVYSTVCGSGLSEAVMTDRPAEVCQRCSAVAGAPPRPPIAEGHVAWWSGPSTGHPHDMSHAFAAEVVNDPARTSYQALGCDYTVLARLVTPFPIRPLCRACVSTAAERGLIPDQGAWRW</sequence>
<organism evidence="1 2">
    <name type="scientific">Goodfellowiella coeruleoviolacea</name>
    <dbReference type="NCBI Taxonomy" id="334858"/>
    <lineage>
        <taxon>Bacteria</taxon>
        <taxon>Bacillati</taxon>
        <taxon>Actinomycetota</taxon>
        <taxon>Actinomycetes</taxon>
        <taxon>Pseudonocardiales</taxon>
        <taxon>Pseudonocardiaceae</taxon>
        <taxon>Goodfellowiella</taxon>
    </lineage>
</organism>
<proteinExistence type="predicted"/>
<gene>
    <name evidence="1" type="ORF">LX83_006005</name>
</gene>
<comment type="caution">
    <text evidence="1">The sequence shown here is derived from an EMBL/GenBank/DDBJ whole genome shotgun (WGS) entry which is preliminary data.</text>
</comment>
<dbReference type="Proteomes" id="UP001206128">
    <property type="component" value="Unassembled WGS sequence"/>
</dbReference>